<keyword evidence="3" id="KW-0408">Iron</keyword>
<dbReference type="PANTHER" id="PTHR43687">
    <property type="entry name" value="ADENYLYLSULFATE REDUCTASE, BETA SUBUNIT"/>
    <property type="match status" value="1"/>
</dbReference>
<name>X1BLV6_9ZZZZ</name>
<dbReference type="InterPro" id="IPR050572">
    <property type="entry name" value="Fe-S_Ferredoxin"/>
</dbReference>
<comment type="caution">
    <text evidence="6">The sequence shown here is derived from an EMBL/GenBank/DDBJ whole genome shotgun (WGS) entry which is preliminary data.</text>
</comment>
<dbReference type="PROSITE" id="PS51379">
    <property type="entry name" value="4FE4S_FER_2"/>
    <property type="match status" value="2"/>
</dbReference>
<proteinExistence type="predicted"/>
<feature type="domain" description="4Fe-4S ferredoxin-type" evidence="5">
    <location>
        <begin position="33"/>
        <end position="64"/>
    </location>
</feature>
<evidence type="ECO:0000313" key="6">
    <source>
        <dbReference type="EMBL" id="GAG95950.1"/>
    </source>
</evidence>
<dbReference type="PROSITE" id="PS00198">
    <property type="entry name" value="4FE4S_FER_1"/>
    <property type="match status" value="1"/>
</dbReference>
<dbReference type="EMBL" id="BART01026360">
    <property type="protein sequence ID" value="GAG95950.1"/>
    <property type="molecule type" value="Genomic_DNA"/>
</dbReference>
<accession>X1BLV6</accession>
<dbReference type="Pfam" id="PF00037">
    <property type="entry name" value="Fer4"/>
    <property type="match status" value="1"/>
</dbReference>
<keyword evidence="1" id="KW-0004">4Fe-4S</keyword>
<keyword evidence="2" id="KW-0479">Metal-binding</keyword>
<evidence type="ECO:0000256" key="2">
    <source>
        <dbReference type="ARBA" id="ARBA00022723"/>
    </source>
</evidence>
<dbReference type="Gene3D" id="3.30.70.20">
    <property type="match status" value="1"/>
</dbReference>
<dbReference type="GO" id="GO:0046872">
    <property type="term" value="F:metal ion binding"/>
    <property type="evidence" value="ECO:0007669"/>
    <property type="project" value="UniProtKB-KW"/>
</dbReference>
<protein>
    <recommendedName>
        <fullName evidence="5">4Fe-4S ferredoxin-type domain-containing protein</fullName>
    </recommendedName>
</protein>
<sequence>MLENSKIVVDIESCTKCEACVNECRYYYFDSDNLCFVDEADENCIECGKCVAVCPVNAIRLKIHKDKVLKDVPPNEDLPSFEILTNLFQTRRSRKAI</sequence>
<dbReference type="GO" id="GO:0051539">
    <property type="term" value="F:4 iron, 4 sulfur cluster binding"/>
    <property type="evidence" value="ECO:0007669"/>
    <property type="project" value="UniProtKB-KW"/>
</dbReference>
<evidence type="ECO:0000256" key="3">
    <source>
        <dbReference type="ARBA" id="ARBA00023004"/>
    </source>
</evidence>
<keyword evidence="4" id="KW-0411">Iron-sulfur</keyword>
<evidence type="ECO:0000256" key="1">
    <source>
        <dbReference type="ARBA" id="ARBA00022485"/>
    </source>
</evidence>
<evidence type="ECO:0000259" key="5">
    <source>
        <dbReference type="PROSITE" id="PS51379"/>
    </source>
</evidence>
<dbReference type="Pfam" id="PF12800">
    <property type="entry name" value="Fer4_4"/>
    <property type="match status" value="1"/>
</dbReference>
<dbReference type="InterPro" id="IPR017896">
    <property type="entry name" value="4Fe4S_Fe-S-bd"/>
</dbReference>
<gene>
    <name evidence="6" type="ORF">S01H4_47042</name>
</gene>
<evidence type="ECO:0000256" key="4">
    <source>
        <dbReference type="ARBA" id="ARBA00023014"/>
    </source>
</evidence>
<dbReference type="InterPro" id="IPR017900">
    <property type="entry name" value="4Fe4S_Fe_S_CS"/>
</dbReference>
<feature type="domain" description="4Fe-4S ferredoxin-type" evidence="5">
    <location>
        <begin position="5"/>
        <end position="26"/>
    </location>
</feature>
<organism evidence="6">
    <name type="scientific">marine sediment metagenome</name>
    <dbReference type="NCBI Taxonomy" id="412755"/>
    <lineage>
        <taxon>unclassified sequences</taxon>
        <taxon>metagenomes</taxon>
        <taxon>ecological metagenomes</taxon>
    </lineage>
</organism>
<dbReference type="PANTHER" id="PTHR43687:SF1">
    <property type="entry name" value="FERREDOXIN III"/>
    <property type="match status" value="1"/>
</dbReference>
<reference evidence="6" key="1">
    <citation type="journal article" date="2014" name="Front. Microbiol.">
        <title>High frequency of phylogenetically diverse reductive dehalogenase-homologous genes in deep subseafloor sedimentary metagenomes.</title>
        <authorList>
            <person name="Kawai M."/>
            <person name="Futagami T."/>
            <person name="Toyoda A."/>
            <person name="Takaki Y."/>
            <person name="Nishi S."/>
            <person name="Hori S."/>
            <person name="Arai W."/>
            <person name="Tsubouchi T."/>
            <person name="Morono Y."/>
            <person name="Uchiyama I."/>
            <person name="Ito T."/>
            <person name="Fujiyama A."/>
            <person name="Inagaki F."/>
            <person name="Takami H."/>
        </authorList>
    </citation>
    <scope>NUCLEOTIDE SEQUENCE</scope>
    <source>
        <strain evidence="6">Expedition CK06-06</strain>
    </source>
</reference>
<dbReference type="SUPFAM" id="SSF54862">
    <property type="entry name" value="4Fe-4S ferredoxins"/>
    <property type="match status" value="1"/>
</dbReference>
<dbReference type="AlphaFoldDB" id="X1BLV6"/>